<evidence type="ECO:0000313" key="3">
    <source>
        <dbReference type="Proteomes" id="UP000033140"/>
    </source>
</evidence>
<name>A0A0E9N8Z7_SAICN</name>
<sequence length="226" mass="25323">MTAMESDTDSLDGALLLKAVTLTSILPSTISRPLTLLTTNAIHHLLSFSFLEAINLVLLLGGTHVLVGAHTSNVSAMLFYAFAPYERIPMPGRDVGRGMVSPWLHSVSWLLNIRAWTGFTLLNPWGTIIISLTRGLRKPFTRDGMNEVEWVTIGLVCVYALFMAWSASVWWAAVWKDSFMWLEPWEALNDVARKEMCFGRVLLEQVLDRCLSKDFSKLLSPKHAEA</sequence>
<proteinExistence type="predicted"/>
<evidence type="ECO:0000313" key="2">
    <source>
        <dbReference type="EMBL" id="GAO46186.1"/>
    </source>
</evidence>
<feature type="transmembrane region" description="Helical" evidence="1">
    <location>
        <begin position="148"/>
        <end position="173"/>
    </location>
</feature>
<comment type="caution">
    <text evidence="2">The sequence shown here is derived from an EMBL/GenBank/DDBJ whole genome shotgun (WGS) entry which is preliminary data.</text>
</comment>
<keyword evidence="3" id="KW-1185">Reference proteome</keyword>
<organism evidence="2 3">
    <name type="scientific">Saitoella complicata (strain BCRC 22490 / CBS 7301 / JCM 7358 / NBRC 10748 / NRRL Y-17804)</name>
    <dbReference type="NCBI Taxonomy" id="698492"/>
    <lineage>
        <taxon>Eukaryota</taxon>
        <taxon>Fungi</taxon>
        <taxon>Dikarya</taxon>
        <taxon>Ascomycota</taxon>
        <taxon>Taphrinomycotina</taxon>
        <taxon>Taphrinomycotina incertae sedis</taxon>
        <taxon>Saitoella</taxon>
    </lineage>
</organism>
<reference evidence="2 3" key="3">
    <citation type="journal article" date="2015" name="Genome Announc.">
        <title>Draft Genome Sequence of the Archiascomycetous Yeast Saitoella complicata.</title>
        <authorList>
            <person name="Yamauchi K."/>
            <person name="Kondo S."/>
            <person name="Hamamoto M."/>
            <person name="Takahashi Y."/>
            <person name="Ogura Y."/>
            <person name="Hayashi T."/>
            <person name="Nishida H."/>
        </authorList>
    </citation>
    <scope>NUCLEOTIDE SEQUENCE [LARGE SCALE GENOMIC DNA]</scope>
    <source>
        <strain evidence="2 3">NRRL Y-17804</strain>
    </source>
</reference>
<reference evidence="2 3" key="2">
    <citation type="journal article" date="2014" name="J. Gen. Appl. Microbiol.">
        <title>The early diverging ascomycetous budding yeast Saitoella complicata has three histone deacetylases belonging to the Clr6, Hos2, and Rpd3 lineages.</title>
        <authorList>
            <person name="Nishida H."/>
            <person name="Matsumoto T."/>
            <person name="Kondo S."/>
            <person name="Hamamoto M."/>
            <person name="Yoshikawa H."/>
        </authorList>
    </citation>
    <scope>NUCLEOTIDE SEQUENCE [LARGE SCALE GENOMIC DNA]</scope>
    <source>
        <strain evidence="2 3">NRRL Y-17804</strain>
    </source>
</reference>
<feature type="transmembrane region" description="Helical" evidence="1">
    <location>
        <begin position="41"/>
        <end position="60"/>
    </location>
</feature>
<evidence type="ECO:0000256" key="1">
    <source>
        <dbReference type="SAM" id="Phobius"/>
    </source>
</evidence>
<dbReference type="AlphaFoldDB" id="A0A0E9N8Z7"/>
<accession>A0A0E9N8Z7</accession>
<dbReference type="Proteomes" id="UP000033140">
    <property type="component" value="Unassembled WGS sequence"/>
</dbReference>
<reference evidence="2 3" key="1">
    <citation type="journal article" date="2011" name="J. Gen. Appl. Microbiol.">
        <title>Draft genome sequencing of the enigmatic yeast Saitoella complicata.</title>
        <authorList>
            <person name="Nishida H."/>
            <person name="Hamamoto M."/>
            <person name="Sugiyama J."/>
        </authorList>
    </citation>
    <scope>NUCLEOTIDE SEQUENCE [LARGE SCALE GENOMIC DNA]</scope>
    <source>
        <strain evidence="2 3">NRRL Y-17804</strain>
    </source>
</reference>
<keyword evidence="1" id="KW-0812">Transmembrane</keyword>
<dbReference type="EMBL" id="BACD03000002">
    <property type="protein sequence ID" value="GAO46186.1"/>
    <property type="molecule type" value="Genomic_DNA"/>
</dbReference>
<keyword evidence="1" id="KW-1133">Transmembrane helix</keyword>
<protein>
    <submittedName>
        <fullName evidence="2">Uncharacterized protein</fullName>
    </submittedName>
</protein>
<gene>
    <name evidence="2" type="ORF">G7K_0423-t1</name>
</gene>
<keyword evidence="1" id="KW-0472">Membrane</keyword>
<feature type="transmembrane region" description="Helical" evidence="1">
    <location>
        <begin position="113"/>
        <end position="136"/>
    </location>
</feature>